<dbReference type="GO" id="GO:0009450">
    <property type="term" value="P:gamma-aminobutyric acid catabolic process"/>
    <property type="evidence" value="ECO:0007669"/>
    <property type="project" value="TreeGrafter"/>
</dbReference>
<dbReference type="InterPro" id="IPR016161">
    <property type="entry name" value="Ald_DH/histidinol_DH"/>
</dbReference>
<evidence type="ECO:0000256" key="12">
    <source>
        <dbReference type="SAM" id="MobiDB-lite"/>
    </source>
</evidence>
<comment type="catalytic activity">
    <reaction evidence="8">
        <text>succinate semialdehyde + NAD(+) + H2O = succinate + NADH + 2 H(+)</text>
        <dbReference type="Rhea" id="RHEA:13217"/>
        <dbReference type="ChEBI" id="CHEBI:15377"/>
        <dbReference type="ChEBI" id="CHEBI:15378"/>
        <dbReference type="ChEBI" id="CHEBI:30031"/>
        <dbReference type="ChEBI" id="CHEBI:57540"/>
        <dbReference type="ChEBI" id="CHEBI:57706"/>
        <dbReference type="ChEBI" id="CHEBI:57945"/>
        <dbReference type="EC" id="1.2.1.16"/>
    </reaction>
</comment>
<evidence type="ECO:0000259" key="13">
    <source>
        <dbReference type="Pfam" id="PF00171"/>
    </source>
</evidence>
<keyword evidence="15" id="KW-1185">Reference proteome</keyword>
<gene>
    <name evidence="14" type="ORF">W97_06751</name>
</gene>
<keyword evidence="5 11" id="KW-0560">Oxidoreductase</keyword>
<dbReference type="PANTHER" id="PTHR43353:SF5">
    <property type="entry name" value="SUCCINATE-SEMIALDEHYDE DEHYDROGENASE, MITOCHONDRIAL"/>
    <property type="match status" value="1"/>
</dbReference>
<dbReference type="eggNOG" id="KOG2451">
    <property type="taxonomic scope" value="Eukaryota"/>
</dbReference>
<dbReference type="InterPro" id="IPR050740">
    <property type="entry name" value="Aldehyde_DH_Superfamily"/>
</dbReference>
<reference evidence="15" key="1">
    <citation type="submission" date="2012-06" db="EMBL/GenBank/DDBJ databases">
        <title>The genome sequence of Coniosporium apollinis CBS 100218.</title>
        <authorList>
            <consortium name="The Broad Institute Genome Sequencing Platform"/>
            <person name="Cuomo C."/>
            <person name="Gorbushina A."/>
            <person name="Noack S."/>
            <person name="Walker B."/>
            <person name="Young S.K."/>
            <person name="Zeng Q."/>
            <person name="Gargeya S."/>
            <person name="Fitzgerald M."/>
            <person name="Haas B."/>
            <person name="Abouelleil A."/>
            <person name="Alvarado L."/>
            <person name="Arachchi H.M."/>
            <person name="Berlin A.M."/>
            <person name="Chapman S.B."/>
            <person name="Goldberg J."/>
            <person name="Griggs A."/>
            <person name="Gujja S."/>
            <person name="Hansen M."/>
            <person name="Howarth C."/>
            <person name="Imamovic A."/>
            <person name="Larimer J."/>
            <person name="McCowan C."/>
            <person name="Montmayeur A."/>
            <person name="Murphy C."/>
            <person name="Neiman D."/>
            <person name="Pearson M."/>
            <person name="Priest M."/>
            <person name="Roberts A."/>
            <person name="Saif S."/>
            <person name="Shea T."/>
            <person name="Sisk P."/>
            <person name="Sykes S."/>
            <person name="Wortman J."/>
            <person name="Nusbaum C."/>
            <person name="Birren B."/>
        </authorList>
    </citation>
    <scope>NUCLEOTIDE SEQUENCE [LARGE SCALE GENOMIC DNA]</scope>
    <source>
        <strain evidence="15">CBS 100218</strain>
    </source>
</reference>
<evidence type="ECO:0000256" key="7">
    <source>
        <dbReference type="ARBA" id="ARBA00050387"/>
    </source>
</evidence>
<dbReference type="HOGENOM" id="CLU_005391_5_1_1"/>
<proteinExistence type="inferred from homology"/>
<dbReference type="GeneID" id="19904062"/>
<dbReference type="InterPro" id="IPR029510">
    <property type="entry name" value="Ald_DH_CS_GLU"/>
</dbReference>
<feature type="region of interest" description="Disordered" evidence="12">
    <location>
        <begin position="1"/>
        <end position="20"/>
    </location>
</feature>
<comment type="catalytic activity">
    <reaction evidence="7">
        <text>succinate semialdehyde + NADP(+) + H2O = succinate + NADPH + 2 H(+)</text>
        <dbReference type="Rhea" id="RHEA:13213"/>
        <dbReference type="ChEBI" id="CHEBI:15377"/>
        <dbReference type="ChEBI" id="CHEBI:15378"/>
        <dbReference type="ChEBI" id="CHEBI:30031"/>
        <dbReference type="ChEBI" id="CHEBI:57706"/>
        <dbReference type="ChEBI" id="CHEBI:57783"/>
        <dbReference type="ChEBI" id="CHEBI:58349"/>
        <dbReference type="EC" id="1.2.1.16"/>
    </reaction>
</comment>
<sequence>MSTLTEQSQQMNGVQNGTRNIPSHQEALSELKNPSLLIHDAFIDGQWSKKGNTFDVLDPSTSTVLGKVANCDLADFQRAIDSAYTAQQEYFAATTATTRGSLLRKWFDLIIANTDDLATILCLENGKTYAEARGEIVYAASFVSWFAEEATRAYGLTIPSSIPHTTLLTVKEPIGVCGIITPWNFPAAMITRKIAPALAAGCAVVIKPPSETPFTSLALTKLAVEAGLPPKTIQVCPTKDRQAATELATNPLVRKISFTGSTNVGKMLAKLAAGTLKKVSLELGGNAPFIVFDDADLDLAVEGAMFCKFRCSGQTCVCANRLMVQKGVAKEFTRKLVEKVSQLKTGPSLDPSTTQGPLVNRAGVEKVKAHIEDAISKGAKIEVGGDAVPGKGFLFAPTVLSSATSDMIVANEETFGPLAPIFEFDTEADAVHLANKTEFGLAGYFFSRDMGRCMRVAQKLQVGMVGVNTGKISAAEAPFGGVKESGYGREGSSYGLEEYQVLKSVTFGNQNK</sequence>
<accession>R7Z019</accession>
<dbReference type="Gene3D" id="3.40.309.10">
    <property type="entry name" value="Aldehyde Dehydrogenase, Chain A, domain 2"/>
    <property type="match status" value="1"/>
</dbReference>
<dbReference type="OrthoDB" id="310895at2759"/>
<evidence type="ECO:0000256" key="11">
    <source>
        <dbReference type="RuleBase" id="RU003345"/>
    </source>
</evidence>
<dbReference type="EC" id="1.2.1.16" evidence="9"/>
<evidence type="ECO:0000256" key="2">
    <source>
        <dbReference type="ARBA" id="ARBA00009986"/>
    </source>
</evidence>
<protein>
    <recommendedName>
        <fullName evidence="4">Succinate-semialdehyde dehydrogenase, mitochondrial</fullName>
        <ecNumber evidence="9">1.2.1.16</ecNumber>
        <ecNumber evidence="3">1.2.1.24</ecNumber>
    </recommendedName>
    <alternativeName>
        <fullName evidence="6">NAD(+)-dependent succinic semialdehyde dehydrogenase</fullName>
    </alternativeName>
</protein>
<dbReference type="CDD" id="cd07103">
    <property type="entry name" value="ALDH_F5_SSADH_GabD"/>
    <property type="match status" value="1"/>
</dbReference>
<dbReference type="InterPro" id="IPR016160">
    <property type="entry name" value="Ald_DH_CS_CYS"/>
</dbReference>
<dbReference type="InterPro" id="IPR016163">
    <property type="entry name" value="Ald_DH_C"/>
</dbReference>
<evidence type="ECO:0000256" key="5">
    <source>
        <dbReference type="ARBA" id="ARBA00023002"/>
    </source>
</evidence>
<dbReference type="OMA" id="RANDTPW"/>
<evidence type="ECO:0000256" key="9">
    <source>
        <dbReference type="ARBA" id="ARBA00067047"/>
    </source>
</evidence>
<evidence type="ECO:0000313" key="15">
    <source>
        <dbReference type="Proteomes" id="UP000016924"/>
    </source>
</evidence>
<comment type="similarity">
    <text evidence="2 11">Belongs to the aldehyde dehydrogenase family.</text>
</comment>
<evidence type="ECO:0000256" key="3">
    <source>
        <dbReference type="ARBA" id="ARBA00013051"/>
    </source>
</evidence>
<evidence type="ECO:0000256" key="1">
    <source>
        <dbReference type="ARBA" id="ARBA00005176"/>
    </source>
</evidence>
<feature type="domain" description="Aldehyde dehydrogenase" evidence="13">
    <location>
        <begin position="50"/>
        <end position="505"/>
    </location>
</feature>
<dbReference type="AlphaFoldDB" id="R7Z019"/>
<dbReference type="FunFam" id="3.40.605.10:FF:000005">
    <property type="entry name" value="Succinate-semialdehyde dehydrogenase I"/>
    <property type="match status" value="1"/>
</dbReference>
<dbReference type="RefSeq" id="XP_007782814.1">
    <property type="nucleotide sequence ID" value="XM_007784624.1"/>
</dbReference>
<evidence type="ECO:0000313" key="14">
    <source>
        <dbReference type="EMBL" id="EON67497.1"/>
    </source>
</evidence>
<name>R7Z019_CONA1</name>
<evidence type="ECO:0000256" key="10">
    <source>
        <dbReference type="PROSITE-ProRule" id="PRU10007"/>
    </source>
</evidence>
<dbReference type="EMBL" id="JH767587">
    <property type="protein sequence ID" value="EON67497.1"/>
    <property type="molecule type" value="Genomic_DNA"/>
</dbReference>
<dbReference type="InterPro" id="IPR015590">
    <property type="entry name" value="Aldehyde_DH_dom"/>
</dbReference>
<organism evidence="14 15">
    <name type="scientific">Coniosporium apollinis (strain CBS 100218)</name>
    <name type="common">Rock-inhabiting black yeast</name>
    <dbReference type="NCBI Taxonomy" id="1168221"/>
    <lineage>
        <taxon>Eukaryota</taxon>
        <taxon>Fungi</taxon>
        <taxon>Dikarya</taxon>
        <taxon>Ascomycota</taxon>
        <taxon>Pezizomycotina</taxon>
        <taxon>Dothideomycetes</taxon>
        <taxon>Dothideomycetes incertae sedis</taxon>
        <taxon>Coniosporium</taxon>
    </lineage>
</organism>
<dbReference type="InterPro" id="IPR016162">
    <property type="entry name" value="Ald_DH_N"/>
</dbReference>
<evidence type="ECO:0000256" key="4">
    <source>
        <dbReference type="ARBA" id="ARBA00019842"/>
    </source>
</evidence>
<dbReference type="Proteomes" id="UP000016924">
    <property type="component" value="Unassembled WGS sequence"/>
</dbReference>
<evidence type="ECO:0000256" key="8">
    <source>
        <dbReference type="ARBA" id="ARBA00052698"/>
    </source>
</evidence>
<feature type="active site" evidence="10">
    <location>
        <position position="282"/>
    </location>
</feature>
<dbReference type="EC" id="1.2.1.24" evidence="3"/>
<dbReference type="FunFam" id="3.40.309.10:FF:000004">
    <property type="entry name" value="Succinate-semialdehyde dehydrogenase I"/>
    <property type="match status" value="1"/>
</dbReference>
<dbReference type="GO" id="GO:0004777">
    <property type="term" value="F:succinate-semialdehyde dehydrogenase (NAD+) activity"/>
    <property type="evidence" value="ECO:0007669"/>
    <property type="project" value="UniProtKB-EC"/>
</dbReference>
<dbReference type="PROSITE" id="PS00070">
    <property type="entry name" value="ALDEHYDE_DEHYDR_CYS"/>
    <property type="match status" value="1"/>
</dbReference>
<dbReference type="STRING" id="1168221.R7Z019"/>
<dbReference type="PANTHER" id="PTHR43353">
    <property type="entry name" value="SUCCINATE-SEMIALDEHYDE DEHYDROGENASE, MITOCHONDRIAL"/>
    <property type="match status" value="1"/>
</dbReference>
<dbReference type="Pfam" id="PF00171">
    <property type="entry name" value="Aldedh"/>
    <property type="match status" value="1"/>
</dbReference>
<dbReference type="PROSITE" id="PS00687">
    <property type="entry name" value="ALDEHYDE_DEHYDR_GLU"/>
    <property type="match status" value="1"/>
</dbReference>
<comment type="pathway">
    <text evidence="1">Amino-acid degradation; 4-aminobutanoate degradation.</text>
</comment>
<dbReference type="SUPFAM" id="SSF53720">
    <property type="entry name" value="ALDH-like"/>
    <property type="match status" value="1"/>
</dbReference>
<dbReference type="Gene3D" id="3.40.605.10">
    <property type="entry name" value="Aldehyde Dehydrogenase, Chain A, domain 1"/>
    <property type="match status" value="1"/>
</dbReference>
<evidence type="ECO:0000256" key="6">
    <source>
        <dbReference type="ARBA" id="ARBA00030806"/>
    </source>
</evidence>